<sequence>MMRGIGPQRPLFEEDGAFSWLCTEAELEKTGSCVRQKNEITAVFSYGITATVLATLLMGSTVDFLGPRIGAFLAECCVAVGLVCLAVASKDASAFYYIGAVMLGAVATAPMLAAFSISTLFEGSAGTVTSLISGTFDASSAAFLIAAKIFTAASISLRAGLLGYAALVLVGVGALVLFAYPRKVFTAPSPTSASTGGDGGELVAPVEGDVRGGEGGEGVTRSTSEAETGLIVMERGEGEKKAQSEEGETEASPRVVTNISSDSPSSKIRTLGTILISWRFLLFSIFWVIIYLRFSFYLATVSQQVDAMGMAELADGFNLVLPFGCLSVPIFGAVLDRFGIPTAGLVLNILGVTSSALALVGVGWVQWAHFVLFSCYRSALFAFFYCWLGLNFGYQFLGLLAGVVSLAGGLIQFANPSVNEWVNAEDALSRYQVVNWVFLCLGLLSFGYVGVLFWESGRERSSRNVQG</sequence>
<feature type="compositionally biased region" description="Basic and acidic residues" evidence="8">
    <location>
        <begin position="235"/>
        <end position="244"/>
    </location>
</feature>
<dbReference type="AlphaFoldDB" id="A0A0G4HEY0"/>
<dbReference type="EMBL" id="CDMZ01002491">
    <property type="protein sequence ID" value="CEM42600.1"/>
    <property type="molecule type" value="Genomic_DNA"/>
</dbReference>
<feature type="transmembrane region" description="Helical" evidence="9">
    <location>
        <begin position="370"/>
        <end position="390"/>
    </location>
</feature>
<dbReference type="Gene3D" id="1.20.1250.20">
    <property type="entry name" value="MFS general substrate transporter like domains"/>
    <property type="match status" value="1"/>
</dbReference>
<dbReference type="GO" id="GO:0006865">
    <property type="term" value="P:amino acid transport"/>
    <property type="evidence" value="ECO:0007669"/>
    <property type="project" value="UniProtKB-KW"/>
</dbReference>
<dbReference type="PANTHER" id="PTHR20772:SF2">
    <property type="entry name" value="PROTEIN FMP42"/>
    <property type="match status" value="1"/>
</dbReference>
<feature type="transmembrane region" description="Helical" evidence="9">
    <location>
        <begin position="397"/>
        <end position="414"/>
    </location>
</feature>
<evidence type="ECO:0000256" key="2">
    <source>
        <dbReference type="ARBA" id="ARBA00006595"/>
    </source>
</evidence>
<organism evidence="10">
    <name type="scientific">Chromera velia CCMP2878</name>
    <dbReference type="NCBI Taxonomy" id="1169474"/>
    <lineage>
        <taxon>Eukaryota</taxon>
        <taxon>Sar</taxon>
        <taxon>Alveolata</taxon>
        <taxon>Colpodellida</taxon>
        <taxon>Chromeraceae</taxon>
        <taxon>Chromera</taxon>
    </lineage>
</organism>
<reference evidence="10" key="1">
    <citation type="submission" date="2014-11" db="EMBL/GenBank/DDBJ databases">
        <authorList>
            <person name="Otto D Thomas"/>
            <person name="Naeem Raeece"/>
        </authorList>
    </citation>
    <scope>NUCLEOTIDE SEQUENCE</scope>
</reference>
<dbReference type="PhylomeDB" id="A0A0G4HEY0"/>
<dbReference type="GO" id="GO:0022857">
    <property type="term" value="F:transmembrane transporter activity"/>
    <property type="evidence" value="ECO:0007669"/>
    <property type="project" value="InterPro"/>
</dbReference>
<evidence type="ECO:0008006" key="11">
    <source>
        <dbReference type="Google" id="ProtNLM"/>
    </source>
</evidence>
<dbReference type="VEuPathDB" id="CryptoDB:Cvel_26883"/>
<proteinExistence type="inferred from homology"/>
<evidence type="ECO:0000256" key="4">
    <source>
        <dbReference type="ARBA" id="ARBA00022692"/>
    </source>
</evidence>
<comment type="similarity">
    <text evidence="2">Belongs to the SLC43A transporter (TC 2.A.1.44) family.</text>
</comment>
<keyword evidence="6 9" id="KW-1133">Transmembrane helix</keyword>
<dbReference type="SUPFAM" id="SSF103473">
    <property type="entry name" value="MFS general substrate transporter"/>
    <property type="match status" value="1"/>
</dbReference>
<comment type="subcellular location">
    <subcellularLocation>
        <location evidence="1">Membrane</location>
        <topology evidence="1">Multi-pass membrane protein</topology>
    </subcellularLocation>
</comment>
<dbReference type="Pfam" id="PF07690">
    <property type="entry name" value="MFS_1"/>
    <property type="match status" value="1"/>
</dbReference>
<feature type="transmembrane region" description="Helical" evidence="9">
    <location>
        <begin position="319"/>
        <end position="338"/>
    </location>
</feature>
<keyword evidence="5" id="KW-0029">Amino-acid transport</keyword>
<feature type="transmembrane region" description="Helical" evidence="9">
    <location>
        <begin position="276"/>
        <end position="299"/>
    </location>
</feature>
<feature type="transmembrane region" description="Helical" evidence="9">
    <location>
        <begin position="161"/>
        <end position="180"/>
    </location>
</feature>
<keyword evidence="3" id="KW-0813">Transport</keyword>
<name>A0A0G4HEY0_9ALVE</name>
<keyword evidence="4 9" id="KW-0812">Transmembrane</keyword>
<feature type="transmembrane region" description="Helical" evidence="9">
    <location>
        <begin position="434"/>
        <end position="454"/>
    </location>
</feature>
<gene>
    <name evidence="10" type="ORF">Cvel_26883</name>
</gene>
<feature type="transmembrane region" description="Helical" evidence="9">
    <location>
        <begin position="40"/>
        <end position="57"/>
    </location>
</feature>
<evidence type="ECO:0000256" key="1">
    <source>
        <dbReference type="ARBA" id="ARBA00004141"/>
    </source>
</evidence>
<accession>A0A0G4HEY0</accession>
<evidence type="ECO:0000256" key="8">
    <source>
        <dbReference type="SAM" id="MobiDB-lite"/>
    </source>
</evidence>
<dbReference type="InterPro" id="IPR052599">
    <property type="entry name" value="SLC43A_AATransporter"/>
</dbReference>
<feature type="transmembrane region" description="Helical" evidence="9">
    <location>
        <begin position="69"/>
        <end position="88"/>
    </location>
</feature>
<dbReference type="GO" id="GO:0016020">
    <property type="term" value="C:membrane"/>
    <property type="evidence" value="ECO:0007669"/>
    <property type="project" value="UniProtKB-SubCell"/>
</dbReference>
<feature type="transmembrane region" description="Helical" evidence="9">
    <location>
        <begin position="345"/>
        <end position="364"/>
    </location>
</feature>
<evidence type="ECO:0000256" key="6">
    <source>
        <dbReference type="ARBA" id="ARBA00022989"/>
    </source>
</evidence>
<keyword evidence="7 9" id="KW-0472">Membrane</keyword>
<evidence type="ECO:0000256" key="3">
    <source>
        <dbReference type="ARBA" id="ARBA00022448"/>
    </source>
</evidence>
<dbReference type="InterPro" id="IPR011701">
    <property type="entry name" value="MFS"/>
</dbReference>
<dbReference type="InterPro" id="IPR036259">
    <property type="entry name" value="MFS_trans_sf"/>
</dbReference>
<feature type="transmembrane region" description="Helical" evidence="9">
    <location>
        <begin position="94"/>
        <end position="115"/>
    </location>
</feature>
<evidence type="ECO:0000256" key="5">
    <source>
        <dbReference type="ARBA" id="ARBA00022970"/>
    </source>
</evidence>
<feature type="region of interest" description="Disordered" evidence="8">
    <location>
        <begin position="235"/>
        <end position="258"/>
    </location>
</feature>
<evidence type="ECO:0000313" key="10">
    <source>
        <dbReference type="EMBL" id="CEM42600.1"/>
    </source>
</evidence>
<evidence type="ECO:0000256" key="9">
    <source>
        <dbReference type="SAM" id="Phobius"/>
    </source>
</evidence>
<evidence type="ECO:0000256" key="7">
    <source>
        <dbReference type="ARBA" id="ARBA00023136"/>
    </source>
</evidence>
<protein>
    <recommendedName>
        <fullName evidence="11">Major facilitator superfamily (MFS) profile domain-containing protein</fullName>
    </recommendedName>
</protein>
<dbReference type="PANTHER" id="PTHR20772">
    <property type="entry name" value="PROTEIN FMP42"/>
    <property type="match status" value="1"/>
</dbReference>